<accession>A0ABS3GUJ0</accession>
<evidence type="ECO:0000313" key="3">
    <source>
        <dbReference type="Proteomes" id="UP000664632"/>
    </source>
</evidence>
<evidence type="ECO:0008006" key="4">
    <source>
        <dbReference type="Google" id="ProtNLM"/>
    </source>
</evidence>
<feature type="compositionally biased region" description="Polar residues" evidence="1">
    <location>
        <begin position="162"/>
        <end position="180"/>
    </location>
</feature>
<reference evidence="2 3" key="1">
    <citation type="submission" date="2021-03" db="EMBL/GenBank/DDBJ databases">
        <title>Enterococcal diversity collection.</title>
        <authorList>
            <person name="Gilmore M.S."/>
            <person name="Schwartzman J."/>
            <person name="Van Tyne D."/>
            <person name="Martin M."/>
            <person name="Earl A.M."/>
            <person name="Manson A.L."/>
            <person name="Straub T."/>
            <person name="Salamzade R."/>
            <person name="Saavedra J."/>
            <person name="Lebreton F."/>
            <person name="Prichula J."/>
            <person name="Schaufler K."/>
            <person name="Gaca A."/>
            <person name="Sgardioli B."/>
            <person name="Wagenaar J."/>
            <person name="Strong T."/>
        </authorList>
    </citation>
    <scope>NUCLEOTIDE SEQUENCE [LARGE SCALE GENOMIC DNA]</scope>
    <source>
        <strain evidence="2 3">DIV0869a</strain>
    </source>
</reference>
<gene>
    <name evidence="2" type="ORF">JZO69_00900</name>
</gene>
<sequence>MKKIVILSLLSGLFLVGCGSNSDKKTESTSPKTSESSTAQADKDKQKNIEIAVNSLKKGFSAYHDISFDKKTKSFILKPKEELSETETLKKVADSPTEPKHEETLKNIASNFIELSTTISENIGKDYKIKLKYPGDNNRDIFVIQDGNISYPIINEFKNKKSSSNAETSESVEVQSSIDVENQRVADENAKFKVEEEASKAAVQAQYEEDQRKADEFNAKLQADVEAENARVEAEVQAAQKAEQDRVDAENQRMAEQDRANGY</sequence>
<feature type="region of interest" description="Disordered" evidence="1">
    <location>
        <begin position="232"/>
        <end position="263"/>
    </location>
</feature>
<proteinExistence type="predicted"/>
<evidence type="ECO:0000313" key="2">
    <source>
        <dbReference type="EMBL" id="MBO0438918.1"/>
    </source>
</evidence>
<dbReference type="PROSITE" id="PS51257">
    <property type="entry name" value="PROKAR_LIPOPROTEIN"/>
    <property type="match status" value="1"/>
</dbReference>
<dbReference type="RefSeq" id="WP_207111031.1">
    <property type="nucleotide sequence ID" value="NZ_JAFLWD010000003.1"/>
</dbReference>
<feature type="region of interest" description="Disordered" evidence="1">
    <location>
        <begin position="160"/>
        <end position="181"/>
    </location>
</feature>
<feature type="compositionally biased region" description="Basic and acidic residues" evidence="1">
    <location>
        <begin position="242"/>
        <end position="263"/>
    </location>
</feature>
<dbReference type="Proteomes" id="UP000664632">
    <property type="component" value="Unassembled WGS sequence"/>
</dbReference>
<feature type="region of interest" description="Disordered" evidence="1">
    <location>
        <begin position="20"/>
        <end position="46"/>
    </location>
</feature>
<keyword evidence="3" id="KW-1185">Reference proteome</keyword>
<name>A0ABS3GUJ0_9ENTE</name>
<feature type="compositionally biased region" description="Low complexity" evidence="1">
    <location>
        <begin position="28"/>
        <end position="38"/>
    </location>
</feature>
<protein>
    <recommendedName>
        <fullName evidence="4">Lipoprotein</fullName>
    </recommendedName>
</protein>
<evidence type="ECO:0000256" key="1">
    <source>
        <dbReference type="SAM" id="MobiDB-lite"/>
    </source>
</evidence>
<dbReference type="EMBL" id="JAFLWD010000003">
    <property type="protein sequence ID" value="MBO0438918.1"/>
    <property type="molecule type" value="Genomic_DNA"/>
</dbReference>
<organism evidence="2 3">
    <name type="scientific">Candidatus Enterococcus ikei</name>
    <dbReference type="NCBI Taxonomy" id="2815326"/>
    <lineage>
        <taxon>Bacteria</taxon>
        <taxon>Bacillati</taxon>
        <taxon>Bacillota</taxon>
        <taxon>Bacilli</taxon>
        <taxon>Lactobacillales</taxon>
        <taxon>Enterococcaceae</taxon>
        <taxon>Enterococcus</taxon>
    </lineage>
</organism>
<comment type="caution">
    <text evidence="2">The sequence shown here is derived from an EMBL/GenBank/DDBJ whole genome shotgun (WGS) entry which is preliminary data.</text>
</comment>